<reference evidence="1" key="1">
    <citation type="journal article" date="2021" name="Proc. Natl. Acad. Sci. U.S.A.">
        <title>A Catalog of Tens of Thousands of Viruses from Human Metagenomes Reveals Hidden Associations with Chronic Diseases.</title>
        <authorList>
            <person name="Tisza M.J."/>
            <person name="Buck C.B."/>
        </authorList>
    </citation>
    <scope>NUCLEOTIDE SEQUENCE</scope>
    <source>
        <strain evidence="1">CtdmY20</strain>
    </source>
</reference>
<protein>
    <submittedName>
        <fullName evidence="1">Uncharacterized protein</fullName>
    </submittedName>
</protein>
<accession>A0A8S5QA23</accession>
<name>A0A8S5QA23_9CAUD</name>
<proteinExistence type="predicted"/>
<dbReference type="EMBL" id="BK015617">
    <property type="protein sequence ID" value="DAE16199.1"/>
    <property type="molecule type" value="Genomic_DNA"/>
</dbReference>
<evidence type="ECO:0000313" key="1">
    <source>
        <dbReference type="EMBL" id="DAE16199.1"/>
    </source>
</evidence>
<sequence length="161" mass="18245">MEYELVYGLPKAEVLAQMAEELTEAAQAALKLRRAMDGTNPTPISVDTGMKNLIEELADCQLCEDIFFHGMATQCVNHAYREIDRIKSEKMERWETRLESAKMRLYAVAVGTKDTIKDIITVSAINPAPAKKLAKELYHKIHPTTPIEQLEADIVERGRNW</sequence>
<organism evidence="1">
    <name type="scientific">Siphoviridae sp. ctdmY20</name>
    <dbReference type="NCBI Taxonomy" id="2825586"/>
    <lineage>
        <taxon>Viruses</taxon>
        <taxon>Duplodnaviria</taxon>
        <taxon>Heunggongvirae</taxon>
        <taxon>Uroviricota</taxon>
        <taxon>Caudoviricetes</taxon>
    </lineage>
</organism>